<name>W7ESM5_PLAF8</name>
<protein>
    <submittedName>
        <fullName evidence="3">Uncharacterized protein</fullName>
    </submittedName>
</protein>
<reference evidence="3 4" key="2">
    <citation type="submission" date="2013-02" db="EMBL/GenBank/DDBJ databases">
        <title>The Genome Sequence of Plasmodium falciparum 7G8.</title>
        <authorList>
            <consortium name="The Broad Institute Genome Sequencing Platform"/>
            <consortium name="The Broad Institute Genome Sequencing Center for Infectious Disease"/>
            <person name="Neafsey D."/>
            <person name="Cheeseman I."/>
            <person name="Volkman S."/>
            <person name="Adams J."/>
            <person name="Walker B."/>
            <person name="Young S.K."/>
            <person name="Zeng Q."/>
            <person name="Gargeya S."/>
            <person name="Fitzgerald M."/>
            <person name="Haas B."/>
            <person name="Abouelleil A."/>
            <person name="Alvarado L."/>
            <person name="Arachchi H.M."/>
            <person name="Berlin A.M."/>
            <person name="Chapman S.B."/>
            <person name="Dewar J."/>
            <person name="Goldberg J."/>
            <person name="Griggs A."/>
            <person name="Gujja S."/>
            <person name="Hansen M."/>
            <person name="Howarth C."/>
            <person name="Imamovic A."/>
            <person name="Larimer J."/>
            <person name="McCowan C."/>
            <person name="Murphy C."/>
            <person name="Neiman D."/>
            <person name="Pearson M."/>
            <person name="Priest M."/>
            <person name="Roberts A."/>
            <person name="Saif S."/>
            <person name="Shea T."/>
            <person name="Sisk P."/>
            <person name="Sykes S."/>
            <person name="Wortman J."/>
            <person name="Nusbaum C."/>
            <person name="Birren B."/>
        </authorList>
    </citation>
    <scope>NUCLEOTIDE SEQUENCE [LARGE SCALE GENOMIC DNA]</scope>
    <source>
        <strain evidence="3 4">7G8</strain>
    </source>
</reference>
<dbReference type="Proteomes" id="UP000030688">
    <property type="component" value="Unassembled WGS sequence"/>
</dbReference>
<reference evidence="4" key="1">
    <citation type="submission" date="2007-11" db="EMBL/GenBank/DDBJ databases">
        <authorList>
            <consortium name="The Broad Institute Genome Sequencing Platform"/>
            <person name="Volkman S.K."/>
            <person name="Daily J.P."/>
            <person name="Sarr O."/>
            <person name="Ndiaye D."/>
            <person name="Ndir O."/>
            <person name="Mboup S."/>
            <person name="Lukens A."/>
            <person name="Stange-Thomann N."/>
            <person name="Mauceli E."/>
            <person name="Gnerre S."/>
            <person name="Jaffe D."/>
            <person name="Zainoun J."/>
            <person name="Wiegand R.C."/>
            <person name="Birren B."/>
            <person name="Galagan J."/>
            <person name="Lander E."/>
            <person name="Wirth D.F."/>
        </authorList>
    </citation>
    <scope>NUCLEOTIDE SEQUENCE [LARGE SCALE GENOMIC DNA]</scope>
    <source>
        <strain evidence="4">7G8</strain>
    </source>
</reference>
<evidence type="ECO:0000313" key="4">
    <source>
        <dbReference type="Proteomes" id="UP000030688"/>
    </source>
</evidence>
<accession>W7ESM5</accession>
<evidence type="ECO:0000256" key="2">
    <source>
        <dbReference type="SAM" id="MobiDB-lite"/>
    </source>
</evidence>
<gene>
    <name evidence="3" type="ORF">PFBG_06082</name>
</gene>
<proteinExistence type="predicted"/>
<sequence>MVDKDFHLNDKKEKKEKLKKKEKDGEKNKKKKYSEEEKYFTRLIDFNYTDLKNYHIESKDVYKIEEINRKLEEEINKKKIDIEKKKKQVNCLAYVYEVELKKYQCLKEERRNLEFLNLCLYKDIKYKKENIKAIKNEIKEIIDDINKINIENISLNKNYNKKENEIKCTDNKRKQLKKMIDKEKHDLKKDEKNLIILKNMIDYLKKQKQRALKLQDNLKNRYDVTNSDHQMLIKNILHQQNYLNNITNKRLNIQKLKNQHILLFNSLSNQSLLLDMQNTDKKFLQNNDRNILQNNENKIVQNNDKKVLQNNDILLNNLPIDNYVLCNAPSNQHKKYYTDKKGIPNNHNDDIKHSKKNFELFEHIKNGDSVDIFSSLDDLESVKDEIENDMKHLENYISKDNSLKSVDNSS</sequence>
<organism evidence="3 4">
    <name type="scientific">Plasmodium falciparum (isolate 7G8)</name>
    <dbReference type="NCBI Taxonomy" id="57266"/>
    <lineage>
        <taxon>Eukaryota</taxon>
        <taxon>Sar</taxon>
        <taxon>Alveolata</taxon>
        <taxon>Apicomplexa</taxon>
        <taxon>Aconoidasida</taxon>
        <taxon>Haemosporida</taxon>
        <taxon>Plasmodiidae</taxon>
        <taxon>Plasmodium</taxon>
        <taxon>Plasmodium (Laverania)</taxon>
    </lineage>
</organism>
<feature type="region of interest" description="Disordered" evidence="2">
    <location>
        <begin position="1"/>
        <end position="33"/>
    </location>
</feature>
<evidence type="ECO:0000256" key="1">
    <source>
        <dbReference type="SAM" id="Coils"/>
    </source>
</evidence>
<keyword evidence="1" id="KW-0175">Coiled coil</keyword>
<dbReference type="EMBL" id="KE123693">
    <property type="protein sequence ID" value="EUR53834.1"/>
    <property type="molecule type" value="Genomic_DNA"/>
</dbReference>
<dbReference type="AlphaFoldDB" id="W7ESM5"/>
<evidence type="ECO:0000313" key="3">
    <source>
        <dbReference type="EMBL" id="EUR53834.1"/>
    </source>
</evidence>
<feature type="coiled-coil region" evidence="1">
    <location>
        <begin position="124"/>
        <end position="259"/>
    </location>
</feature>